<accession>A0A0E9P8X9</accession>
<reference evidence="1" key="1">
    <citation type="submission" date="2014-11" db="EMBL/GenBank/DDBJ databases">
        <authorList>
            <person name="Amaro Gonzalez C."/>
        </authorList>
    </citation>
    <scope>NUCLEOTIDE SEQUENCE</scope>
</reference>
<name>A0A0E9P8X9_ANGAN</name>
<proteinExistence type="predicted"/>
<dbReference type="EMBL" id="GBXM01107446">
    <property type="protein sequence ID" value="JAH01131.1"/>
    <property type="molecule type" value="Transcribed_RNA"/>
</dbReference>
<evidence type="ECO:0000313" key="1">
    <source>
        <dbReference type="EMBL" id="JAH01131.1"/>
    </source>
</evidence>
<reference evidence="1" key="2">
    <citation type="journal article" date="2015" name="Fish Shellfish Immunol.">
        <title>Early steps in the European eel (Anguilla anguilla)-Vibrio vulnificus interaction in the gills: Role of the RtxA13 toxin.</title>
        <authorList>
            <person name="Callol A."/>
            <person name="Pajuelo D."/>
            <person name="Ebbesson L."/>
            <person name="Teles M."/>
            <person name="MacKenzie S."/>
            <person name="Amaro C."/>
        </authorList>
    </citation>
    <scope>NUCLEOTIDE SEQUENCE</scope>
</reference>
<protein>
    <submittedName>
        <fullName evidence="1">Uncharacterized protein</fullName>
    </submittedName>
</protein>
<sequence>MLGPVTSLTLEGTASSFPQIQWENTPLGVPSSHTRWLRPVVEEKTAPFIIL</sequence>
<organism evidence="1">
    <name type="scientific">Anguilla anguilla</name>
    <name type="common">European freshwater eel</name>
    <name type="synonym">Muraena anguilla</name>
    <dbReference type="NCBI Taxonomy" id="7936"/>
    <lineage>
        <taxon>Eukaryota</taxon>
        <taxon>Metazoa</taxon>
        <taxon>Chordata</taxon>
        <taxon>Craniata</taxon>
        <taxon>Vertebrata</taxon>
        <taxon>Euteleostomi</taxon>
        <taxon>Actinopterygii</taxon>
        <taxon>Neopterygii</taxon>
        <taxon>Teleostei</taxon>
        <taxon>Anguilliformes</taxon>
        <taxon>Anguillidae</taxon>
        <taxon>Anguilla</taxon>
    </lineage>
</organism>
<dbReference type="AlphaFoldDB" id="A0A0E9P8X9"/>